<keyword evidence="1" id="KW-0732">Signal</keyword>
<dbReference type="PANTHER" id="PTHR35271">
    <property type="entry name" value="ABC TRANSPORTER, SUBSTRATE-BINDING LIPOPROTEIN-RELATED"/>
    <property type="match status" value="1"/>
</dbReference>
<evidence type="ECO:0000313" key="3">
    <source>
        <dbReference type="Proteomes" id="UP000774130"/>
    </source>
</evidence>
<comment type="caution">
    <text evidence="2">The sequence shown here is derived from an EMBL/GenBank/DDBJ whole genome shotgun (WGS) entry which is preliminary data.</text>
</comment>
<sequence>MKKMLLCSLSVLGLLTLAACGNSSADSQKDDVKEIGVLQLVEHDSLDQSYEGFVDGLAEEGFVDGENIKINYQNAQNNQDNLRSMTENLIKEDPDLLLGITTAAAQSLATMTSDIPIVVTSVTDLKTAKLVDNYKKPGGNVTGTSNLSPVKKQIELLLSIVPDAKKIGMIYNSGEINSQVQIDIAKEVLDEKGVDYEIKTVTSTNDVQQVAEKVAASCDGIYVPTDNTMASAATITGDVVKEAKVPLVYGAVSETKLGGLASYGVNYHDLGVQTGKMAAKILNGEAEPADIPVEHAKNLEFYVNPEMAEALGIDPNSIKKPE</sequence>
<reference evidence="2 3" key="1">
    <citation type="submission" date="2021-06" db="EMBL/GenBank/DDBJ databases">
        <title>Enterococcus alishanensis sp. nov., a novel lactic acid bacterium isolated from fresh coffee beans.</title>
        <authorList>
            <person name="Chen Y.-S."/>
        </authorList>
    </citation>
    <scope>NUCLEOTIDE SEQUENCE [LARGE SCALE GENOMIC DNA]</scope>
    <source>
        <strain evidence="2 3">ALS3</strain>
    </source>
</reference>
<dbReference type="CDD" id="cd06325">
    <property type="entry name" value="PBP1_ABC_unchar_transporter"/>
    <property type="match status" value="1"/>
</dbReference>
<dbReference type="Pfam" id="PF04392">
    <property type="entry name" value="ABC_sub_bind"/>
    <property type="match status" value="1"/>
</dbReference>
<dbReference type="EMBL" id="JAHUZB010000004">
    <property type="protein sequence ID" value="MBV7391454.1"/>
    <property type="molecule type" value="Genomic_DNA"/>
</dbReference>
<dbReference type="InterPro" id="IPR007487">
    <property type="entry name" value="ABC_transpt-TYRBP-like"/>
</dbReference>
<gene>
    <name evidence="2" type="ORF">KUA55_12245</name>
</gene>
<dbReference type="PROSITE" id="PS51257">
    <property type="entry name" value="PROKAR_LIPOPROTEIN"/>
    <property type="match status" value="1"/>
</dbReference>
<evidence type="ECO:0000313" key="2">
    <source>
        <dbReference type="EMBL" id="MBV7391454.1"/>
    </source>
</evidence>
<organism evidence="2 3">
    <name type="scientific">Enterococcus alishanensis</name>
    <dbReference type="NCBI Taxonomy" id="1303817"/>
    <lineage>
        <taxon>Bacteria</taxon>
        <taxon>Bacillati</taxon>
        <taxon>Bacillota</taxon>
        <taxon>Bacilli</taxon>
        <taxon>Lactobacillales</taxon>
        <taxon>Enterococcaceae</taxon>
        <taxon>Enterococcus</taxon>
    </lineage>
</organism>
<name>A0ABS6TEW9_9ENTE</name>
<keyword evidence="3" id="KW-1185">Reference proteome</keyword>
<evidence type="ECO:0000256" key="1">
    <source>
        <dbReference type="SAM" id="SignalP"/>
    </source>
</evidence>
<dbReference type="Proteomes" id="UP000774130">
    <property type="component" value="Unassembled WGS sequence"/>
</dbReference>
<proteinExistence type="predicted"/>
<dbReference type="RefSeq" id="WP_218326643.1">
    <property type="nucleotide sequence ID" value="NZ_JAHUZB010000004.1"/>
</dbReference>
<accession>A0ABS6TEW9</accession>
<feature type="chain" id="PRO_5045211842" evidence="1">
    <location>
        <begin position="26"/>
        <end position="322"/>
    </location>
</feature>
<protein>
    <submittedName>
        <fullName evidence="2">ABC transporter substrate-binding protein</fullName>
    </submittedName>
</protein>
<feature type="signal peptide" evidence="1">
    <location>
        <begin position="1"/>
        <end position="25"/>
    </location>
</feature>
<dbReference type="PANTHER" id="PTHR35271:SF1">
    <property type="entry name" value="ABC TRANSPORTER, SUBSTRATE-BINDING LIPOPROTEIN"/>
    <property type="match status" value="1"/>
</dbReference>